<dbReference type="GO" id="GO:0004497">
    <property type="term" value="F:monooxygenase activity"/>
    <property type="evidence" value="ECO:0007669"/>
    <property type="project" value="UniProtKB-KW"/>
</dbReference>
<dbReference type="PANTHER" id="PTHR30466:SF11">
    <property type="entry name" value="FLAVIN-DEPENDENT MONOOXYGENASE, REDUCTASE SUBUNIT HSAB"/>
    <property type="match status" value="1"/>
</dbReference>
<dbReference type="SUPFAM" id="SSF46785">
    <property type="entry name" value="Winged helix' DNA-binding domain"/>
    <property type="match status" value="1"/>
</dbReference>
<dbReference type="AlphaFoldDB" id="A0A4R2MUU2"/>
<dbReference type="SMART" id="SM00903">
    <property type="entry name" value="Flavin_Reduct"/>
    <property type="match status" value="1"/>
</dbReference>
<keyword evidence="4" id="KW-0503">Monooxygenase</keyword>
<feature type="domain" description="Flavin reductase like" evidence="3">
    <location>
        <begin position="17"/>
        <end position="160"/>
    </location>
</feature>
<name>A0A4R2MUU2_9BURK</name>
<dbReference type="Pfam" id="PF01613">
    <property type="entry name" value="Flavin_Reduct"/>
    <property type="match status" value="1"/>
</dbReference>
<dbReference type="EMBL" id="SLXH01000036">
    <property type="protein sequence ID" value="TCP12674.1"/>
    <property type="molecule type" value="Genomic_DNA"/>
</dbReference>
<dbReference type="InterPro" id="IPR036388">
    <property type="entry name" value="WH-like_DNA-bd_sf"/>
</dbReference>
<evidence type="ECO:0000313" key="5">
    <source>
        <dbReference type="Proteomes" id="UP000295182"/>
    </source>
</evidence>
<proteinExistence type="inferred from homology"/>
<dbReference type="Gene3D" id="1.10.10.10">
    <property type="entry name" value="Winged helix-like DNA-binding domain superfamily/Winged helix DNA-binding domain"/>
    <property type="match status" value="1"/>
</dbReference>
<gene>
    <name evidence="4" type="ORF">EV674_1364</name>
</gene>
<accession>A0A4R2MUU2</accession>
<protein>
    <submittedName>
        <fullName evidence="4">3-hydroxy-9,10-secoandrosta-1,3,5(10)-triene-9, 17-dione monooxygenase reductase component</fullName>
    </submittedName>
</protein>
<dbReference type="Gene3D" id="2.30.110.10">
    <property type="entry name" value="Electron Transport, Fmn-binding Protein, Chain A"/>
    <property type="match status" value="1"/>
</dbReference>
<sequence>MNALAPPFDPKEFRRALGMFATGVTIVTTTAADGTPIGITANSFNSVSLEPPMVLWSLANNARSLPAFSDSTHWNVHILSNEQEALSNRFARAGEDKFNGLALDMQPSGAPLLTGCSARFQCKSAFKYEGGDHTIFVGEVVQYDSSALPPLLYVTGGYALASRKAAPVSTEPQAQLEGAVYSENLLGYLFGRAHFQFLHGIRGTLQQRQLSDTDFFVLSLLSVCQPLQVPEIAAHIAYTGVDLGTGALQSLVQRGLLVQEAGGLRLSPTGSDAILHVLAAAKSVEADLVDRMGEMESAALRNLLKQAILATDPGLPKLWQATAPAQPAA</sequence>
<dbReference type="PANTHER" id="PTHR30466">
    <property type="entry name" value="FLAVIN REDUCTASE"/>
    <property type="match status" value="1"/>
</dbReference>
<dbReference type="Proteomes" id="UP000295182">
    <property type="component" value="Unassembled WGS sequence"/>
</dbReference>
<dbReference type="InterPro" id="IPR036390">
    <property type="entry name" value="WH_DNA-bd_sf"/>
</dbReference>
<comment type="caution">
    <text evidence="4">The sequence shown here is derived from an EMBL/GenBank/DDBJ whole genome shotgun (WGS) entry which is preliminary data.</text>
</comment>
<organism evidence="4 5">
    <name type="scientific">Simplicispira metamorpha</name>
    <dbReference type="NCBI Taxonomy" id="80881"/>
    <lineage>
        <taxon>Bacteria</taxon>
        <taxon>Pseudomonadati</taxon>
        <taxon>Pseudomonadota</taxon>
        <taxon>Betaproteobacteria</taxon>
        <taxon>Burkholderiales</taxon>
        <taxon>Comamonadaceae</taxon>
        <taxon>Simplicispira</taxon>
    </lineage>
</organism>
<comment type="similarity">
    <text evidence="1">Belongs to the non-flavoprotein flavin reductase family.</text>
</comment>
<keyword evidence="5" id="KW-1185">Reference proteome</keyword>
<dbReference type="GO" id="GO:0010181">
    <property type="term" value="F:FMN binding"/>
    <property type="evidence" value="ECO:0007669"/>
    <property type="project" value="InterPro"/>
</dbReference>
<dbReference type="RefSeq" id="WP_119014490.1">
    <property type="nucleotide sequence ID" value="NZ_QXNC01000038.1"/>
</dbReference>
<dbReference type="InterPro" id="IPR012349">
    <property type="entry name" value="Split_barrel_FMN-bd"/>
</dbReference>
<evidence type="ECO:0000259" key="3">
    <source>
        <dbReference type="SMART" id="SM00903"/>
    </source>
</evidence>
<evidence type="ECO:0000256" key="2">
    <source>
        <dbReference type="ARBA" id="ARBA00023002"/>
    </source>
</evidence>
<dbReference type="InterPro" id="IPR050268">
    <property type="entry name" value="NADH-dep_flavin_reductase"/>
</dbReference>
<dbReference type="InterPro" id="IPR002563">
    <property type="entry name" value="Flavin_Rdtase-like_dom"/>
</dbReference>
<keyword evidence="2" id="KW-0560">Oxidoreductase</keyword>
<reference evidence="4 5" key="1">
    <citation type="submission" date="2019-03" db="EMBL/GenBank/DDBJ databases">
        <title>Genomic Encyclopedia of Type Strains, Phase IV (KMG-IV): sequencing the most valuable type-strain genomes for metagenomic binning, comparative biology and taxonomic classification.</title>
        <authorList>
            <person name="Goeker M."/>
        </authorList>
    </citation>
    <scope>NUCLEOTIDE SEQUENCE [LARGE SCALE GENOMIC DNA]</scope>
    <source>
        <strain evidence="4 5">DSM 1837</strain>
    </source>
</reference>
<dbReference type="OrthoDB" id="9792858at2"/>
<dbReference type="GO" id="GO:0042602">
    <property type="term" value="F:riboflavin reductase (NADPH) activity"/>
    <property type="evidence" value="ECO:0007669"/>
    <property type="project" value="TreeGrafter"/>
</dbReference>
<dbReference type="SUPFAM" id="SSF50475">
    <property type="entry name" value="FMN-binding split barrel"/>
    <property type="match status" value="1"/>
</dbReference>
<evidence type="ECO:0000256" key="1">
    <source>
        <dbReference type="ARBA" id="ARBA00008898"/>
    </source>
</evidence>
<evidence type="ECO:0000313" key="4">
    <source>
        <dbReference type="EMBL" id="TCP12674.1"/>
    </source>
</evidence>